<comment type="caution">
    <text evidence="2">The sequence shown here is derived from an EMBL/GenBank/DDBJ whole genome shotgun (WGS) entry which is preliminary data.</text>
</comment>
<proteinExistence type="predicted"/>
<accession>A0ABU6VUA1</accession>
<gene>
    <name evidence="2" type="ORF">PIB30_095866</name>
</gene>
<keyword evidence="3" id="KW-1185">Reference proteome</keyword>
<dbReference type="Proteomes" id="UP001341840">
    <property type="component" value="Unassembled WGS sequence"/>
</dbReference>
<evidence type="ECO:0000313" key="3">
    <source>
        <dbReference type="Proteomes" id="UP001341840"/>
    </source>
</evidence>
<evidence type="ECO:0000313" key="2">
    <source>
        <dbReference type="EMBL" id="MED6177211.1"/>
    </source>
</evidence>
<evidence type="ECO:0000256" key="1">
    <source>
        <dbReference type="SAM" id="MobiDB-lite"/>
    </source>
</evidence>
<dbReference type="EMBL" id="JASCZI010153259">
    <property type="protein sequence ID" value="MED6177211.1"/>
    <property type="molecule type" value="Genomic_DNA"/>
</dbReference>
<reference evidence="2 3" key="1">
    <citation type="journal article" date="2023" name="Plants (Basel)">
        <title>Bridging the Gap: Combining Genomics and Transcriptomics Approaches to Understand Stylosanthes scabra, an Orphan Legume from the Brazilian Caatinga.</title>
        <authorList>
            <person name="Ferreira-Neto J.R.C."/>
            <person name="da Silva M.D."/>
            <person name="Binneck E."/>
            <person name="de Melo N.F."/>
            <person name="da Silva R.H."/>
            <person name="de Melo A.L.T.M."/>
            <person name="Pandolfi V."/>
            <person name="Bustamante F.O."/>
            <person name="Brasileiro-Vidal A.C."/>
            <person name="Benko-Iseppon A.M."/>
        </authorList>
    </citation>
    <scope>NUCLEOTIDE SEQUENCE [LARGE SCALE GENOMIC DNA]</scope>
    <source>
        <tissue evidence="2">Leaves</tissue>
    </source>
</reference>
<sequence>MPFDGRPVAALATGSEFLDFKNTEYRCRGIQTRSEIDNGELKYCGSRMVVKISGLQWLSIGTKPTLSNGRMGGINPIPNVLWVHNNVEPRSQQSSSKSRVTRKNSPW</sequence>
<name>A0ABU6VUA1_9FABA</name>
<feature type="compositionally biased region" description="Polar residues" evidence="1">
    <location>
        <begin position="88"/>
        <end position="107"/>
    </location>
</feature>
<feature type="region of interest" description="Disordered" evidence="1">
    <location>
        <begin position="86"/>
        <end position="107"/>
    </location>
</feature>
<protein>
    <submittedName>
        <fullName evidence="2">Uncharacterized protein</fullName>
    </submittedName>
</protein>
<organism evidence="2 3">
    <name type="scientific">Stylosanthes scabra</name>
    <dbReference type="NCBI Taxonomy" id="79078"/>
    <lineage>
        <taxon>Eukaryota</taxon>
        <taxon>Viridiplantae</taxon>
        <taxon>Streptophyta</taxon>
        <taxon>Embryophyta</taxon>
        <taxon>Tracheophyta</taxon>
        <taxon>Spermatophyta</taxon>
        <taxon>Magnoliopsida</taxon>
        <taxon>eudicotyledons</taxon>
        <taxon>Gunneridae</taxon>
        <taxon>Pentapetalae</taxon>
        <taxon>rosids</taxon>
        <taxon>fabids</taxon>
        <taxon>Fabales</taxon>
        <taxon>Fabaceae</taxon>
        <taxon>Papilionoideae</taxon>
        <taxon>50 kb inversion clade</taxon>
        <taxon>dalbergioids sensu lato</taxon>
        <taxon>Dalbergieae</taxon>
        <taxon>Pterocarpus clade</taxon>
        <taxon>Stylosanthes</taxon>
    </lineage>
</organism>